<evidence type="ECO:0000259" key="8">
    <source>
        <dbReference type="Pfam" id="PF02687"/>
    </source>
</evidence>
<evidence type="ECO:0000313" key="10">
    <source>
        <dbReference type="EMBL" id="QDT57025.1"/>
    </source>
</evidence>
<feature type="transmembrane region" description="Helical" evidence="7">
    <location>
        <begin position="335"/>
        <end position="355"/>
    </location>
</feature>
<dbReference type="AlphaFoldDB" id="A0A517SLM3"/>
<dbReference type="RefSeq" id="WP_145034421.1">
    <property type="nucleotide sequence ID" value="NZ_CP036271.1"/>
</dbReference>
<comment type="similarity">
    <text evidence="6">Belongs to the ABC-4 integral membrane protein family.</text>
</comment>
<dbReference type="GO" id="GO:0005886">
    <property type="term" value="C:plasma membrane"/>
    <property type="evidence" value="ECO:0007669"/>
    <property type="project" value="UniProtKB-SubCell"/>
</dbReference>
<comment type="subcellular location">
    <subcellularLocation>
        <location evidence="1">Cell membrane</location>
        <topology evidence="1">Multi-pass membrane protein</topology>
    </subcellularLocation>
</comment>
<keyword evidence="5 7" id="KW-0472">Membrane</keyword>
<dbReference type="EC" id="3.6.3.-" evidence="10"/>
<evidence type="ECO:0000259" key="9">
    <source>
        <dbReference type="Pfam" id="PF12704"/>
    </source>
</evidence>
<feature type="domain" description="ABC3 transporter permease C-terminal" evidence="8">
    <location>
        <begin position="286"/>
        <end position="399"/>
    </location>
</feature>
<dbReference type="Pfam" id="PF12704">
    <property type="entry name" value="MacB_PCD"/>
    <property type="match status" value="1"/>
</dbReference>
<evidence type="ECO:0000256" key="6">
    <source>
        <dbReference type="ARBA" id="ARBA00038076"/>
    </source>
</evidence>
<dbReference type="EMBL" id="CP036271">
    <property type="protein sequence ID" value="QDT57025.1"/>
    <property type="molecule type" value="Genomic_DNA"/>
</dbReference>
<dbReference type="InterPro" id="IPR003838">
    <property type="entry name" value="ABC3_permease_C"/>
</dbReference>
<dbReference type="GO" id="GO:0022857">
    <property type="term" value="F:transmembrane transporter activity"/>
    <property type="evidence" value="ECO:0007669"/>
    <property type="project" value="TreeGrafter"/>
</dbReference>
<feature type="domain" description="MacB-like periplasmic core" evidence="9">
    <location>
        <begin position="23"/>
        <end position="228"/>
    </location>
</feature>
<protein>
    <submittedName>
        <fullName evidence="10">Macrolide export ATP-binding/permease protein MacB</fullName>
        <ecNumber evidence="10">3.6.3.-</ecNumber>
    </submittedName>
</protein>
<dbReference type="GO" id="GO:0016787">
    <property type="term" value="F:hydrolase activity"/>
    <property type="evidence" value="ECO:0007669"/>
    <property type="project" value="UniProtKB-KW"/>
</dbReference>
<dbReference type="InParanoid" id="A0A517SLM3"/>
<keyword evidence="10" id="KW-0378">Hydrolase</keyword>
<keyword evidence="10" id="KW-0547">Nucleotide-binding</keyword>
<keyword evidence="3 7" id="KW-0812">Transmembrane</keyword>
<evidence type="ECO:0000256" key="4">
    <source>
        <dbReference type="ARBA" id="ARBA00022989"/>
    </source>
</evidence>
<dbReference type="KEGG" id="ccos:Pan44_50900"/>
<dbReference type="GO" id="GO:0005524">
    <property type="term" value="F:ATP binding"/>
    <property type="evidence" value="ECO:0007669"/>
    <property type="project" value="UniProtKB-KW"/>
</dbReference>
<evidence type="ECO:0000256" key="5">
    <source>
        <dbReference type="ARBA" id="ARBA00023136"/>
    </source>
</evidence>
<proteinExistence type="inferred from homology"/>
<reference evidence="10 11" key="1">
    <citation type="submission" date="2019-02" db="EMBL/GenBank/DDBJ databases">
        <title>Deep-cultivation of Planctomycetes and their phenomic and genomic characterization uncovers novel biology.</title>
        <authorList>
            <person name="Wiegand S."/>
            <person name="Jogler M."/>
            <person name="Boedeker C."/>
            <person name="Pinto D."/>
            <person name="Vollmers J."/>
            <person name="Rivas-Marin E."/>
            <person name="Kohn T."/>
            <person name="Peeters S.H."/>
            <person name="Heuer A."/>
            <person name="Rast P."/>
            <person name="Oberbeckmann S."/>
            <person name="Bunk B."/>
            <person name="Jeske O."/>
            <person name="Meyerdierks A."/>
            <person name="Storesund J.E."/>
            <person name="Kallscheuer N."/>
            <person name="Luecker S."/>
            <person name="Lage O.M."/>
            <person name="Pohl T."/>
            <person name="Merkel B.J."/>
            <person name="Hornburger P."/>
            <person name="Mueller R.-W."/>
            <person name="Bruemmer F."/>
            <person name="Labrenz M."/>
            <person name="Spormann A.M."/>
            <person name="Op den Camp H."/>
            <person name="Overmann J."/>
            <person name="Amann R."/>
            <person name="Jetten M.S.M."/>
            <person name="Mascher T."/>
            <person name="Medema M.H."/>
            <person name="Devos D.P."/>
            <person name="Kaster A.-K."/>
            <person name="Ovreas L."/>
            <person name="Rohde M."/>
            <person name="Galperin M.Y."/>
            <person name="Jogler C."/>
        </authorList>
    </citation>
    <scope>NUCLEOTIDE SEQUENCE [LARGE SCALE GENOMIC DNA]</scope>
    <source>
        <strain evidence="10 11">Pan44</strain>
    </source>
</reference>
<keyword evidence="10" id="KW-0067">ATP-binding</keyword>
<name>A0A517SLM3_9PLAN</name>
<dbReference type="PANTHER" id="PTHR30572">
    <property type="entry name" value="MEMBRANE COMPONENT OF TRANSPORTER-RELATED"/>
    <property type="match status" value="1"/>
</dbReference>
<feature type="transmembrane region" description="Helical" evidence="7">
    <location>
        <begin position="361"/>
        <end position="386"/>
    </location>
</feature>
<organism evidence="10 11">
    <name type="scientific">Caulifigura coniformis</name>
    <dbReference type="NCBI Taxonomy" id="2527983"/>
    <lineage>
        <taxon>Bacteria</taxon>
        <taxon>Pseudomonadati</taxon>
        <taxon>Planctomycetota</taxon>
        <taxon>Planctomycetia</taxon>
        <taxon>Planctomycetales</taxon>
        <taxon>Planctomycetaceae</taxon>
        <taxon>Caulifigura</taxon>
    </lineage>
</organism>
<dbReference type="Pfam" id="PF02687">
    <property type="entry name" value="FtsX"/>
    <property type="match status" value="1"/>
</dbReference>
<dbReference type="PANTHER" id="PTHR30572:SF4">
    <property type="entry name" value="ABC TRANSPORTER PERMEASE YTRF"/>
    <property type="match status" value="1"/>
</dbReference>
<evidence type="ECO:0000256" key="3">
    <source>
        <dbReference type="ARBA" id="ARBA00022692"/>
    </source>
</evidence>
<evidence type="ECO:0000256" key="1">
    <source>
        <dbReference type="ARBA" id="ARBA00004651"/>
    </source>
</evidence>
<keyword evidence="4 7" id="KW-1133">Transmembrane helix</keyword>
<dbReference type="InterPro" id="IPR050250">
    <property type="entry name" value="Macrolide_Exporter_MacB"/>
</dbReference>
<dbReference type="Proteomes" id="UP000315700">
    <property type="component" value="Chromosome"/>
</dbReference>
<dbReference type="OrthoDB" id="239678at2"/>
<evidence type="ECO:0000256" key="2">
    <source>
        <dbReference type="ARBA" id="ARBA00022475"/>
    </source>
</evidence>
<keyword evidence="2" id="KW-1003">Cell membrane</keyword>
<accession>A0A517SLM3</accession>
<keyword evidence="11" id="KW-1185">Reference proteome</keyword>
<gene>
    <name evidence="10" type="primary">macB_6</name>
    <name evidence="10" type="ORF">Pan44_50900</name>
</gene>
<dbReference type="InterPro" id="IPR025857">
    <property type="entry name" value="MacB_PCD"/>
</dbReference>
<evidence type="ECO:0000256" key="7">
    <source>
        <dbReference type="SAM" id="Phobius"/>
    </source>
</evidence>
<evidence type="ECO:0000313" key="11">
    <source>
        <dbReference type="Proteomes" id="UP000315700"/>
    </source>
</evidence>
<sequence>MTLPSIIWNELRSRPWAAFSNGLAILLGVAALVAIRHVTVASEHDVSRQLSQLGANILVLPAEATLQDYYAADQNSGTIPEEHVSEIYLAGLTGVEQVSPRLNVQARLEDVPVTLTGILPQSELTAQTTWQTTAAFTAPKAHEGCEKAKLTTSQLEGTDSLVTHRAIQNLKPNEVILGADVAERSAAVTGQTVNLLGKPFKILGILPTTGTVDDSRVFAHLHTVQDASNSGPVCNAIEVIGCCEDAAGGLVPELRKLLPKTKVVTISQVVQTQVGVNRLMSNTSWFVLAVLVIVGGTSLAGAITANVRERRREIGTLMALGATPHFVQRLFLGKALVLGLVAGTIGSVVGLTVAVSAGPAWAHVAVSVLPATTLLAIVIATCLALVSAWWPARKAAALDPCLCFQEV</sequence>
<feature type="transmembrane region" description="Helical" evidence="7">
    <location>
        <begin position="285"/>
        <end position="307"/>
    </location>
</feature>